<accession>A0A1J5NUX6</accession>
<name>A0A1J5NUX6_NEOTH</name>
<evidence type="ECO:0000313" key="2">
    <source>
        <dbReference type="Proteomes" id="UP000182743"/>
    </source>
</evidence>
<dbReference type="OMA" id="LVEKWES"/>
<gene>
    <name evidence="1" type="ORF">MOOR_00760</name>
</gene>
<dbReference type="Pfam" id="PF22564">
    <property type="entry name" value="HAAS"/>
    <property type="match status" value="1"/>
</dbReference>
<organism evidence="1 2">
    <name type="scientific">Neomoorella thermoacetica</name>
    <name type="common">Clostridium thermoaceticum</name>
    <dbReference type="NCBI Taxonomy" id="1525"/>
    <lineage>
        <taxon>Bacteria</taxon>
        <taxon>Bacillati</taxon>
        <taxon>Bacillota</taxon>
        <taxon>Clostridia</taxon>
        <taxon>Neomoorellales</taxon>
        <taxon>Neomoorellaceae</taxon>
        <taxon>Neomoorella</taxon>
    </lineage>
</organism>
<dbReference type="Proteomes" id="UP000182743">
    <property type="component" value="Unassembled WGS sequence"/>
</dbReference>
<dbReference type="KEGG" id="mthz:MOTHA_c24960"/>
<protein>
    <recommendedName>
        <fullName evidence="3">DUF1700 domain-containing protein</fullName>
    </recommendedName>
</protein>
<comment type="caution">
    <text evidence="1">The sequence shown here is derived from an EMBL/GenBank/DDBJ whole genome shotgun (WGS) entry which is preliminary data.</text>
</comment>
<dbReference type="KEGG" id="mtho:MOTHE_c24240"/>
<dbReference type="GeneID" id="45618387"/>
<sequence>MEPKLRKILNRYLGEIEARLEGISCAARKEFITEIRSHLVEKWESSGEKTEESLLQVINDFGDPREIAEDYLTKVGGEARVRRTYPSTWLVLTLTALIWPVGIILAWVSPAWKFRDKIIATLIPIVIFLLLLTSSLPAVREVHKLTTQVQLQPIETEVQR</sequence>
<dbReference type="RefSeq" id="WP_011393830.1">
    <property type="nucleotide sequence ID" value="NZ_BSDM01000003.1"/>
</dbReference>
<dbReference type="EMBL" id="MIHH01000001">
    <property type="protein sequence ID" value="OIQ10006.1"/>
    <property type="molecule type" value="Genomic_DNA"/>
</dbReference>
<dbReference type="AlphaFoldDB" id="A0A1J5NUX6"/>
<reference evidence="1 2" key="1">
    <citation type="submission" date="2016-08" db="EMBL/GenBank/DDBJ databases">
        <title>Genome-based comparison of Moorella thermoacetic strains.</title>
        <authorList>
            <person name="Poehlein A."/>
            <person name="Bengelsdorf F.R."/>
            <person name="Esser C."/>
            <person name="Duerre P."/>
            <person name="Daniel R."/>
        </authorList>
    </citation>
    <scope>NUCLEOTIDE SEQUENCE [LARGE SCALE GENOMIC DNA]</scope>
    <source>
        <strain evidence="1 2">DSM 11768</strain>
    </source>
</reference>
<evidence type="ECO:0008006" key="3">
    <source>
        <dbReference type="Google" id="ProtNLM"/>
    </source>
</evidence>
<evidence type="ECO:0000313" key="1">
    <source>
        <dbReference type="EMBL" id="OIQ10006.1"/>
    </source>
</evidence>
<proteinExistence type="predicted"/>